<protein>
    <submittedName>
        <fullName evidence="1">DUF3486 family protein</fullName>
    </submittedName>
</protein>
<evidence type="ECO:0000313" key="2">
    <source>
        <dbReference type="Proteomes" id="UP001060345"/>
    </source>
</evidence>
<dbReference type="RefSeq" id="WP_249962780.1">
    <property type="nucleotide sequence ID" value="NZ_CP102103.1"/>
</dbReference>
<evidence type="ECO:0000313" key="1">
    <source>
        <dbReference type="EMBL" id="UWZ73634.1"/>
    </source>
</evidence>
<sequence>MARTTAVDKLPPEIRQELNDVLIRTNFSNFDYLTFWLEEKGYPIARSAINRYAIKHREEILGLHVGSRYELASLKLSALQIAAKLSPEHSLEELKKDAESIPEWAIKQ</sequence>
<name>A0AAX3CPA6_9ENTR</name>
<gene>
    <name evidence="1" type="ORF">NP224_26235</name>
</gene>
<reference evidence="1" key="1">
    <citation type="submission" date="2022-08" db="EMBL/GenBank/DDBJ databases">
        <title>Genomic characterization and comparative genomic analysis of a strain of klebsiella michiganensis carrying blaKPC-2 isolated from the blood of children with very preterm bloodstream infection.</title>
        <authorList>
            <person name="Zhang N."/>
        </authorList>
    </citation>
    <scope>NUCLEOTIDE SEQUENCE</scope>
    <source>
        <strain evidence="1">BSI-KPN166</strain>
    </source>
</reference>
<accession>A0AAX3CPA6</accession>
<proteinExistence type="predicted"/>
<dbReference type="AlphaFoldDB" id="A0AAX3CPA6"/>
<dbReference type="Proteomes" id="UP001060345">
    <property type="component" value="Chromosome"/>
</dbReference>
<organism evidence="1 2">
    <name type="scientific">Klebsiella michiganensis</name>
    <dbReference type="NCBI Taxonomy" id="1134687"/>
    <lineage>
        <taxon>Bacteria</taxon>
        <taxon>Pseudomonadati</taxon>
        <taxon>Pseudomonadota</taxon>
        <taxon>Gammaproteobacteria</taxon>
        <taxon>Enterobacterales</taxon>
        <taxon>Enterobacteriaceae</taxon>
        <taxon>Klebsiella/Raoultella group</taxon>
        <taxon>Klebsiella</taxon>
    </lineage>
</organism>
<dbReference type="EMBL" id="CP102103">
    <property type="protein sequence ID" value="UWZ73634.1"/>
    <property type="molecule type" value="Genomic_DNA"/>
</dbReference>
<dbReference type="InterPro" id="IPR021874">
    <property type="entry name" value="Phage_Mu_Gp27"/>
</dbReference>
<dbReference type="Pfam" id="PF11985">
    <property type="entry name" value="Phage_Mu_Gp27"/>
    <property type="match status" value="1"/>
</dbReference>